<dbReference type="AlphaFoldDB" id="A0A7S4BPR9"/>
<feature type="region of interest" description="Disordered" evidence="1">
    <location>
        <begin position="1"/>
        <end position="28"/>
    </location>
</feature>
<accession>A0A7S4BPR9</accession>
<evidence type="ECO:0000313" key="2">
    <source>
        <dbReference type="EMBL" id="CAE0772847.1"/>
    </source>
</evidence>
<reference evidence="2" key="1">
    <citation type="submission" date="2021-01" db="EMBL/GenBank/DDBJ databases">
        <authorList>
            <person name="Corre E."/>
            <person name="Pelletier E."/>
            <person name="Niang G."/>
            <person name="Scheremetjew M."/>
            <person name="Finn R."/>
            <person name="Kale V."/>
            <person name="Holt S."/>
            <person name="Cochrane G."/>
            <person name="Meng A."/>
            <person name="Brown T."/>
            <person name="Cohen L."/>
        </authorList>
    </citation>
    <scope>NUCLEOTIDE SEQUENCE</scope>
    <source>
        <strain evidence="2">CCMP645</strain>
    </source>
</reference>
<name>A0A7S4BPR9_CHRCT</name>
<feature type="compositionally biased region" description="Acidic residues" evidence="1">
    <location>
        <begin position="1"/>
        <end position="11"/>
    </location>
</feature>
<sequence>MGEADQEEESAADGLEGSKAAAETEAGVKEMAAAAEQKAEALVAGMAVVEMVEEELVAQTVAALRVACEVVALEAVQEKAAVVRGAGSAVAAMEAEGRDRGCLVEETVEVKVDCMEAAVLEAARAD</sequence>
<protein>
    <submittedName>
        <fullName evidence="2">Uncharacterized protein</fullName>
    </submittedName>
</protein>
<dbReference type="EMBL" id="HBIZ01039878">
    <property type="protein sequence ID" value="CAE0772847.1"/>
    <property type="molecule type" value="Transcribed_RNA"/>
</dbReference>
<proteinExistence type="predicted"/>
<gene>
    <name evidence="2" type="ORF">PCAR00345_LOCUS25459</name>
</gene>
<organism evidence="2">
    <name type="scientific">Chrysotila carterae</name>
    <name type="common">Marine alga</name>
    <name type="synonym">Syracosphaera carterae</name>
    <dbReference type="NCBI Taxonomy" id="13221"/>
    <lineage>
        <taxon>Eukaryota</taxon>
        <taxon>Haptista</taxon>
        <taxon>Haptophyta</taxon>
        <taxon>Prymnesiophyceae</taxon>
        <taxon>Isochrysidales</taxon>
        <taxon>Isochrysidaceae</taxon>
        <taxon>Chrysotila</taxon>
    </lineage>
</organism>
<evidence type="ECO:0000256" key="1">
    <source>
        <dbReference type="SAM" id="MobiDB-lite"/>
    </source>
</evidence>